<evidence type="ECO:0000313" key="3">
    <source>
        <dbReference type="Proteomes" id="UP000278143"/>
    </source>
</evidence>
<dbReference type="AlphaFoldDB" id="A0A4P9YTA7"/>
<name>A0A4P9YTA7_9FUNG</name>
<protein>
    <submittedName>
        <fullName evidence="2">Uncharacterized protein</fullName>
    </submittedName>
</protein>
<keyword evidence="3" id="KW-1185">Reference proteome</keyword>
<dbReference type="OrthoDB" id="5584001at2759"/>
<evidence type="ECO:0000256" key="1">
    <source>
        <dbReference type="SAM" id="MobiDB-lite"/>
    </source>
</evidence>
<sequence length="808" mass="89384">MVHRLRGWVVPGLMATMPSFTRATVLSQWGEIVRVRIERLVQYPTDPHAVYLGAVMASWTLLSDDDRHRAQLAAWRMEPHVYGERARLLFSLAIQTPATFDEMLRQEIPREYLTQPPSSMDVAGRKYIPQQLNWLQLMSTALSERHRIQLNRLVAAGVKRQASTSMPPPLPFISTDVDTERREAFTVGGTLLEAKLSQLGVSDTERLVQEKRERLAERLLFQPAALLDGQERGTRQRVRLLPAQEMIYHQLEALCRHPSGLIATQAVQLINAYERDEPSLLWRSPQSMIGNARTPDRAAGFHRIRCHTSLVAQMPPHSVNSTVNFLMGMAKYGLREKPELLDAILVEVYPLLTALVPHTGRMSVRELRKNKLEPLMASACDFWLQDSRQDGHDALQEIGRGQALSGERKAQLMRTTFIRIAQAQWLTAMVRHSPEECLGLSKIMASFIPDLPQAVPSATDTDATASDARLLRSLVHLRACAWLNFLVAMIDLVDEHRVSAEHVVSMAGGLDRILRYCYEDALVLPQVLMAYERLSRRFRALLVQASGDPVMLPALFEVYVALHPKPAASQVELAWRTLRDISPDEFLFSALCAVAPIIVGDASHHGSDGSDAGHDRADEPGGPSKKNDSADAKGPEHQAWLFFQLLLTLDARMPDHSGLSTSSTLPSAMQHPASAPTISRRARTFSNFDNGHAFPTGGPSTISGGGAGSGSTAAYDGGEAMVMVYSTMASAASAAQYNAVLIDVNNSRHVTETLKLLVTIIAYNPTLRIAEQFIKLLRLLLPNCTANDVLSSSIDALSPVMRDFAKHS</sequence>
<proteinExistence type="predicted"/>
<accession>A0A4P9YTA7</accession>
<dbReference type="Proteomes" id="UP000278143">
    <property type="component" value="Unassembled WGS sequence"/>
</dbReference>
<feature type="non-terminal residue" evidence="2">
    <location>
        <position position="808"/>
    </location>
</feature>
<feature type="region of interest" description="Disordered" evidence="1">
    <location>
        <begin position="605"/>
        <end position="633"/>
    </location>
</feature>
<organism evidence="2 3">
    <name type="scientific">Syncephalis pseudoplumigaleata</name>
    <dbReference type="NCBI Taxonomy" id="1712513"/>
    <lineage>
        <taxon>Eukaryota</taxon>
        <taxon>Fungi</taxon>
        <taxon>Fungi incertae sedis</taxon>
        <taxon>Zoopagomycota</taxon>
        <taxon>Zoopagomycotina</taxon>
        <taxon>Zoopagomycetes</taxon>
        <taxon>Zoopagales</taxon>
        <taxon>Piptocephalidaceae</taxon>
        <taxon>Syncephalis</taxon>
    </lineage>
</organism>
<reference evidence="3" key="1">
    <citation type="journal article" date="2018" name="Nat. Microbiol.">
        <title>Leveraging single-cell genomics to expand the fungal tree of life.</title>
        <authorList>
            <person name="Ahrendt S.R."/>
            <person name="Quandt C.A."/>
            <person name="Ciobanu D."/>
            <person name="Clum A."/>
            <person name="Salamov A."/>
            <person name="Andreopoulos B."/>
            <person name="Cheng J.F."/>
            <person name="Woyke T."/>
            <person name="Pelin A."/>
            <person name="Henrissat B."/>
            <person name="Reynolds N.K."/>
            <person name="Benny G.L."/>
            <person name="Smith M.E."/>
            <person name="James T.Y."/>
            <person name="Grigoriev I.V."/>
        </authorList>
    </citation>
    <scope>NUCLEOTIDE SEQUENCE [LARGE SCALE GENOMIC DNA]</scope>
    <source>
        <strain evidence="3">Benny S71-1</strain>
    </source>
</reference>
<gene>
    <name evidence="2" type="ORF">SYNPS1DRAFT_31314</name>
</gene>
<evidence type="ECO:0000313" key="2">
    <source>
        <dbReference type="EMBL" id="RKP22995.1"/>
    </source>
</evidence>
<dbReference type="EMBL" id="KZ991410">
    <property type="protein sequence ID" value="RKP22995.1"/>
    <property type="molecule type" value="Genomic_DNA"/>
</dbReference>